<keyword evidence="2" id="KW-1185">Reference proteome</keyword>
<name>A0A2P5F634_TREOI</name>
<reference evidence="2" key="1">
    <citation type="submission" date="2016-06" db="EMBL/GenBank/DDBJ databases">
        <title>Parallel loss of symbiosis genes in relatives of nitrogen-fixing non-legume Parasponia.</title>
        <authorList>
            <person name="Van Velzen R."/>
            <person name="Holmer R."/>
            <person name="Bu F."/>
            <person name="Rutten L."/>
            <person name="Van Zeijl A."/>
            <person name="Liu W."/>
            <person name="Santuari L."/>
            <person name="Cao Q."/>
            <person name="Sharma T."/>
            <person name="Shen D."/>
            <person name="Roswanjaya Y."/>
            <person name="Wardhani T."/>
            <person name="Kalhor M.S."/>
            <person name="Jansen J."/>
            <person name="Van den Hoogen J."/>
            <person name="Gungor B."/>
            <person name="Hartog M."/>
            <person name="Hontelez J."/>
            <person name="Verver J."/>
            <person name="Yang W.-C."/>
            <person name="Schijlen E."/>
            <person name="Repin R."/>
            <person name="Schilthuizen M."/>
            <person name="Schranz E."/>
            <person name="Heidstra R."/>
            <person name="Miyata K."/>
            <person name="Fedorova E."/>
            <person name="Kohlen W."/>
            <person name="Bisseling T."/>
            <person name="Smit S."/>
            <person name="Geurts R."/>
        </authorList>
    </citation>
    <scope>NUCLEOTIDE SEQUENCE [LARGE SCALE GENOMIC DNA]</scope>
    <source>
        <strain evidence="2">cv. RG33-2</strain>
    </source>
</reference>
<dbReference type="Proteomes" id="UP000237000">
    <property type="component" value="Unassembled WGS sequence"/>
</dbReference>
<organism evidence="1 2">
    <name type="scientific">Trema orientale</name>
    <name type="common">Charcoal tree</name>
    <name type="synonym">Celtis orientalis</name>
    <dbReference type="NCBI Taxonomy" id="63057"/>
    <lineage>
        <taxon>Eukaryota</taxon>
        <taxon>Viridiplantae</taxon>
        <taxon>Streptophyta</taxon>
        <taxon>Embryophyta</taxon>
        <taxon>Tracheophyta</taxon>
        <taxon>Spermatophyta</taxon>
        <taxon>Magnoliopsida</taxon>
        <taxon>eudicotyledons</taxon>
        <taxon>Gunneridae</taxon>
        <taxon>Pentapetalae</taxon>
        <taxon>rosids</taxon>
        <taxon>fabids</taxon>
        <taxon>Rosales</taxon>
        <taxon>Cannabaceae</taxon>
        <taxon>Trema</taxon>
    </lineage>
</organism>
<dbReference type="OrthoDB" id="1933672at2759"/>
<accession>A0A2P5F634</accession>
<evidence type="ECO:0000313" key="2">
    <source>
        <dbReference type="Proteomes" id="UP000237000"/>
    </source>
</evidence>
<protein>
    <submittedName>
        <fullName evidence="1">F-box domain containing protein</fullName>
    </submittedName>
</protein>
<dbReference type="AlphaFoldDB" id="A0A2P5F634"/>
<dbReference type="STRING" id="63057.A0A2P5F634"/>
<evidence type="ECO:0000313" key="1">
    <source>
        <dbReference type="EMBL" id="PON93260.1"/>
    </source>
</evidence>
<gene>
    <name evidence="1" type="ORF">TorRG33x02_108310</name>
</gene>
<dbReference type="InParanoid" id="A0A2P5F634"/>
<comment type="caution">
    <text evidence="1">The sequence shown here is derived from an EMBL/GenBank/DDBJ whole genome shotgun (WGS) entry which is preliminary data.</text>
</comment>
<dbReference type="SUPFAM" id="SSF81383">
    <property type="entry name" value="F-box domain"/>
    <property type="match status" value="1"/>
</dbReference>
<dbReference type="EMBL" id="JXTC01000059">
    <property type="protein sequence ID" value="PON93260.1"/>
    <property type="molecule type" value="Genomic_DNA"/>
</dbReference>
<proteinExistence type="predicted"/>
<dbReference type="InterPro" id="IPR036047">
    <property type="entry name" value="F-box-like_dom_sf"/>
</dbReference>
<sequence>MDALPDAIVQYVLSHVKNAWDVAVCNCISKLWKDSMPFIRSLYIPRNTFANHLGGDSPDDIVGRMVSLIEKLEELVIYSPFSSAGLSSWLLVMGFLRQASRALDEQTY</sequence>